<organism evidence="2 3">
    <name type="scientific">Rhizobium chutanense</name>
    <dbReference type="NCBI Taxonomy" id="2035448"/>
    <lineage>
        <taxon>Bacteria</taxon>
        <taxon>Pseudomonadati</taxon>
        <taxon>Pseudomonadota</taxon>
        <taxon>Alphaproteobacteria</taxon>
        <taxon>Hyphomicrobiales</taxon>
        <taxon>Rhizobiaceae</taxon>
        <taxon>Rhizobium/Agrobacterium group</taxon>
        <taxon>Rhizobium</taxon>
    </lineage>
</organism>
<dbReference type="InterPro" id="IPR050744">
    <property type="entry name" value="AI-2_Isomerase_LsrG"/>
</dbReference>
<dbReference type="GO" id="GO:0005829">
    <property type="term" value="C:cytosol"/>
    <property type="evidence" value="ECO:0007669"/>
    <property type="project" value="TreeGrafter"/>
</dbReference>
<dbReference type="PROSITE" id="PS51725">
    <property type="entry name" value="ABM"/>
    <property type="match status" value="1"/>
</dbReference>
<dbReference type="InterPro" id="IPR011008">
    <property type="entry name" value="Dimeric_a/b-barrel"/>
</dbReference>
<sequence length="97" mass="10890">MTDKLVVVATIIAHEGKEQAVRDALLTLVPAAKTEPGFVQYDLHQSKDRPGEFVFYEIWDDEKALDVHNNTDAMKAFGAKNGHLFKSVALEKYTRIS</sequence>
<keyword evidence="2" id="KW-0560">Oxidoreductase</keyword>
<dbReference type="InterPro" id="IPR007138">
    <property type="entry name" value="ABM_dom"/>
</dbReference>
<evidence type="ECO:0000313" key="3">
    <source>
        <dbReference type="Proteomes" id="UP000220768"/>
    </source>
</evidence>
<name>A0A2A6J111_9HYPH</name>
<dbReference type="Pfam" id="PF03992">
    <property type="entry name" value="ABM"/>
    <property type="match status" value="1"/>
</dbReference>
<comment type="caution">
    <text evidence="2">The sequence shown here is derived from an EMBL/GenBank/DDBJ whole genome shotgun (WGS) entry which is preliminary data.</text>
</comment>
<accession>A0A2A6J111</accession>
<dbReference type="Proteomes" id="UP000220768">
    <property type="component" value="Unassembled WGS sequence"/>
</dbReference>
<dbReference type="GO" id="GO:0004497">
    <property type="term" value="F:monooxygenase activity"/>
    <property type="evidence" value="ECO:0007669"/>
    <property type="project" value="UniProtKB-KW"/>
</dbReference>
<reference evidence="2 3" key="1">
    <citation type="submission" date="2017-09" db="EMBL/GenBank/DDBJ databases">
        <title>Comparative genomics of rhizobia isolated from Phaseolus vulgaris in China.</title>
        <authorList>
            <person name="Tong W."/>
        </authorList>
    </citation>
    <scope>NUCLEOTIDE SEQUENCE [LARGE SCALE GENOMIC DNA]</scope>
    <source>
        <strain evidence="2 3">C5</strain>
    </source>
</reference>
<dbReference type="Gene3D" id="3.30.70.100">
    <property type="match status" value="1"/>
</dbReference>
<evidence type="ECO:0000259" key="1">
    <source>
        <dbReference type="PROSITE" id="PS51725"/>
    </source>
</evidence>
<dbReference type="AlphaFoldDB" id="A0A2A6J111"/>
<dbReference type="SUPFAM" id="SSF54909">
    <property type="entry name" value="Dimeric alpha+beta barrel"/>
    <property type="match status" value="1"/>
</dbReference>
<dbReference type="PANTHER" id="PTHR33336">
    <property type="entry name" value="QUINOL MONOOXYGENASE YGIN-RELATED"/>
    <property type="match status" value="1"/>
</dbReference>
<keyword evidence="2" id="KW-0503">Monooxygenase</keyword>
<protein>
    <submittedName>
        <fullName evidence="2">Antibiotic biosynthesis monooxygenase</fullName>
    </submittedName>
</protein>
<dbReference type="RefSeq" id="WP_097616122.1">
    <property type="nucleotide sequence ID" value="NZ_NWSV01000059.1"/>
</dbReference>
<evidence type="ECO:0000313" key="2">
    <source>
        <dbReference type="EMBL" id="PDT00008.1"/>
    </source>
</evidence>
<dbReference type="PANTHER" id="PTHR33336:SF3">
    <property type="entry name" value="ABM DOMAIN-CONTAINING PROTEIN"/>
    <property type="match status" value="1"/>
</dbReference>
<proteinExistence type="predicted"/>
<feature type="domain" description="ABM" evidence="1">
    <location>
        <begin position="5"/>
        <end position="96"/>
    </location>
</feature>
<gene>
    <name evidence="2" type="ORF">CO666_33015</name>
</gene>
<keyword evidence="3" id="KW-1185">Reference proteome</keyword>
<dbReference type="EMBL" id="NWSV01000059">
    <property type="protein sequence ID" value="PDT00008.1"/>
    <property type="molecule type" value="Genomic_DNA"/>
</dbReference>